<dbReference type="Pfam" id="PF18731">
    <property type="entry name" value="HEPN_Swt1"/>
    <property type="match status" value="1"/>
</dbReference>
<feature type="compositionally biased region" description="Low complexity" evidence="1">
    <location>
        <begin position="213"/>
        <end position="239"/>
    </location>
</feature>
<gene>
    <name evidence="4" type="ORF">HMPREF0737_00890</name>
</gene>
<evidence type="ECO:0000313" key="5">
    <source>
        <dbReference type="Proteomes" id="UP000004897"/>
    </source>
</evidence>
<comment type="caution">
    <text evidence="4">The sequence shown here is derived from an EMBL/GenBank/DDBJ whole genome shotgun (WGS) entry which is preliminary data.</text>
</comment>
<dbReference type="EMBL" id="ACSB01000007">
    <property type="protein sequence ID" value="EHB88211.1"/>
    <property type="molecule type" value="Genomic_DNA"/>
</dbReference>
<feature type="region of interest" description="Disordered" evidence="1">
    <location>
        <begin position="198"/>
        <end position="239"/>
    </location>
</feature>
<dbReference type="InterPro" id="IPR021754">
    <property type="entry name" value="DUF3320"/>
</dbReference>
<feature type="domain" description="DUF3320" evidence="2">
    <location>
        <begin position="273"/>
        <end position="313"/>
    </location>
</feature>
<accession>G5ERI0</accession>
<evidence type="ECO:0000256" key="1">
    <source>
        <dbReference type="SAM" id="MobiDB-lite"/>
    </source>
</evidence>
<organism evidence="4 5">
    <name type="scientific">Rothia mucilaginosa M508</name>
    <dbReference type="NCBI Taxonomy" id="563033"/>
    <lineage>
        <taxon>Bacteria</taxon>
        <taxon>Bacillati</taxon>
        <taxon>Actinomycetota</taxon>
        <taxon>Actinomycetes</taxon>
        <taxon>Micrococcales</taxon>
        <taxon>Micrococcaceae</taxon>
        <taxon>Rothia</taxon>
    </lineage>
</organism>
<dbReference type="HOGENOM" id="CLU_741512_0_0_11"/>
<name>G5ERI0_9MICC</name>
<dbReference type="AlphaFoldDB" id="G5ERI0"/>
<dbReference type="InterPro" id="IPR041650">
    <property type="entry name" value="HEPN_Swt1"/>
</dbReference>
<dbReference type="PATRIC" id="fig|563033.4.peg.880"/>
<reference evidence="4 5" key="1">
    <citation type="submission" date="2011-08" db="EMBL/GenBank/DDBJ databases">
        <title>The Genome Sequence of Rothia mucilaginosa M508.</title>
        <authorList>
            <consortium name="The Broad Institute Genome Sequencing Platform"/>
            <consortium name="The Broad Institute Genome Sequencing Center for Infectious Disease"/>
            <person name="Earl A."/>
            <person name="Ward D."/>
            <person name="Feldgarden M."/>
            <person name="Gevers D."/>
            <person name="Sibley C.D."/>
            <person name="Field T.R."/>
            <person name="Grinwis M."/>
            <person name="Eshaghurshan C.S."/>
            <person name="Surette M.G."/>
            <person name="Young S.K."/>
            <person name="Zeng Q."/>
            <person name="Gargeya S."/>
            <person name="Fitzgerald M."/>
            <person name="Haas B."/>
            <person name="Abouelleil A."/>
            <person name="Alvarado L."/>
            <person name="Arachchi H.M."/>
            <person name="Berlin A."/>
            <person name="Brown A."/>
            <person name="Chapman S.B."/>
            <person name="Chen Z."/>
            <person name="Dunbar C."/>
            <person name="Freedman E."/>
            <person name="Gearin G."/>
            <person name="Gellesch M."/>
            <person name="Goldberg J."/>
            <person name="Griggs A."/>
            <person name="Gujja S."/>
            <person name="Heiman D."/>
            <person name="Howarth C."/>
            <person name="Larson L."/>
            <person name="Lui A."/>
            <person name="MacDonald P.J.P."/>
            <person name="Montmayeur A."/>
            <person name="Murphy C."/>
            <person name="Neiman D."/>
            <person name="Pearson M."/>
            <person name="Priest M."/>
            <person name="Roberts A."/>
            <person name="Saif S."/>
            <person name="Shea T."/>
            <person name="Shenoy N."/>
            <person name="Sisk P."/>
            <person name="Stolte C."/>
            <person name="Sykes S."/>
            <person name="Wortman J."/>
            <person name="Nusbaum C."/>
            <person name="Birren B."/>
        </authorList>
    </citation>
    <scope>NUCLEOTIDE SEQUENCE [LARGE SCALE GENOMIC DNA]</scope>
    <source>
        <strain evidence="4 5">M508</strain>
    </source>
</reference>
<feature type="domain" description="Swt1-like HEPN" evidence="3">
    <location>
        <begin position="51"/>
        <end position="154"/>
    </location>
</feature>
<dbReference type="Pfam" id="PF11784">
    <property type="entry name" value="DUF3320"/>
    <property type="match status" value="1"/>
</dbReference>
<evidence type="ECO:0000259" key="3">
    <source>
        <dbReference type="Pfam" id="PF18731"/>
    </source>
</evidence>
<evidence type="ECO:0000259" key="2">
    <source>
        <dbReference type="Pfam" id="PF11784"/>
    </source>
</evidence>
<sequence>MWWQWLLQHIQRNGFYMSIEKANAYTFSCLEYLGRELDPLLTRLVVEKGVMSQSQVEEYGWVSILLYLDDQRKRKVELSRYNPRDVQLQLRMLTEPVGTPERKHPFEPDSSRTVGTYAQDLRIFRNKKMHGRDMNRNDAVRIYDSAARLFEALGAPEQQEWCESQLNRVHADLFGAGEVVPVRRELDEEVRQAVSTAREVKTEVSAPRGAFTRPAPVSRPAQPAAPASASQPAPASDASVPPLCLAVGEGRYPFEPWEPISLGDRDIFDSLRSKRSKDQMSAALEEIVSAEGPVQADRLATLAAQCFGVSRLAKKNRDWIIRLADRMPELQVDEHKFVWHVEEPREEYGEFRPSVDGAVREFDQISPVEIANAWRFYEQNPELMDEGQDVESAVLATFGRKRRTAKVKAQLELAKALLAA</sequence>
<evidence type="ECO:0000313" key="4">
    <source>
        <dbReference type="EMBL" id="EHB88211.1"/>
    </source>
</evidence>
<proteinExistence type="predicted"/>
<dbReference type="Proteomes" id="UP000004897">
    <property type="component" value="Unassembled WGS sequence"/>
</dbReference>
<protein>
    <submittedName>
        <fullName evidence="4">Uncharacterized protein</fullName>
    </submittedName>
</protein>